<dbReference type="EMBL" id="AQFT01000074">
    <property type="protein sequence ID" value="EMZ27019.1"/>
    <property type="molecule type" value="Genomic_DNA"/>
</dbReference>
<dbReference type="PATRIC" id="fig|1235802.3.peg.2619"/>
<dbReference type="HOGENOM" id="CLU_2973641_0_0_9"/>
<evidence type="ECO:0000313" key="3">
    <source>
        <dbReference type="Proteomes" id="UP000012589"/>
    </source>
</evidence>
<reference evidence="2 3" key="1">
    <citation type="journal article" date="2014" name="Genome Announc.">
        <title>Draft genome sequences of the altered schaedler flora, a defined bacterial community from gnotobiotic mice.</title>
        <authorList>
            <person name="Wannemuehler M.J."/>
            <person name="Overstreet A.M."/>
            <person name="Ward D.V."/>
            <person name="Phillips G.J."/>
        </authorList>
    </citation>
    <scope>NUCLEOTIDE SEQUENCE [LARGE SCALE GENOMIC DNA]</scope>
    <source>
        <strain evidence="2 3">ASF492</strain>
    </source>
</reference>
<keyword evidence="1" id="KW-1133">Transmembrane helix</keyword>
<evidence type="ECO:0000313" key="2">
    <source>
        <dbReference type="EMBL" id="EMZ27019.1"/>
    </source>
</evidence>
<keyword evidence="1" id="KW-0812">Transmembrane</keyword>
<accession>N2AR99</accession>
<comment type="caution">
    <text evidence="2">The sequence shown here is derived from an EMBL/GenBank/DDBJ whole genome shotgun (WGS) entry which is preliminary data.</text>
</comment>
<feature type="transmembrane region" description="Helical" evidence="1">
    <location>
        <begin position="6"/>
        <end position="25"/>
    </location>
</feature>
<feature type="transmembrane region" description="Helical" evidence="1">
    <location>
        <begin position="37"/>
        <end position="57"/>
    </location>
</feature>
<keyword evidence="3" id="KW-1185">Reference proteome</keyword>
<dbReference type="AlphaFoldDB" id="N2AR99"/>
<name>N2AR99_9FIRM</name>
<keyword evidence="1" id="KW-0472">Membrane</keyword>
<dbReference type="STRING" id="1235802.C823_02478"/>
<sequence length="58" mass="6495">MTEAVHKFIPIFVGLILILRGLLWIVDGKNGNRRSCFFGIAAIVVGIIMFVTVFFQVL</sequence>
<organism evidence="2 3">
    <name type="scientific">Eubacterium plexicaudatum ASF492</name>
    <dbReference type="NCBI Taxonomy" id="1235802"/>
    <lineage>
        <taxon>Bacteria</taxon>
        <taxon>Bacillati</taxon>
        <taxon>Bacillota</taxon>
        <taxon>Clostridia</taxon>
        <taxon>Eubacteriales</taxon>
        <taxon>Eubacteriaceae</taxon>
        <taxon>Eubacterium</taxon>
    </lineage>
</organism>
<dbReference type="Proteomes" id="UP000012589">
    <property type="component" value="Unassembled WGS sequence"/>
</dbReference>
<proteinExistence type="predicted"/>
<gene>
    <name evidence="2" type="ORF">C823_02478</name>
</gene>
<protein>
    <submittedName>
        <fullName evidence="2">Uncharacterized protein</fullName>
    </submittedName>
</protein>
<evidence type="ECO:0000256" key="1">
    <source>
        <dbReference type="SAM" id="Phobius"/>
    </source>
</evidence>